<proteinExistence type="predicted"/>
<evidence type="ECO:0000256" key="1">
    <source>
        <dbReference type="SAM" id="Coils"/>
    </source>
</evidence>
<sequence>MAGTIRRSRTDTFEHTINGLLTKRADLFGEAERIRDRLAEIKNDVQALDRVLGSLGYVGDLDAAMPRQKRDVLFGPGDLSRAILDTLREAPKPMTTREIAKAVLALEGRDAADRRLLSDVVKRVGKALRGISAGFDIRRENSASEGITWSVRARTDEGVAVEF</sequence>
<gene>
    <name evidence="2" type="ORF">ACFSCV_15790</name>
</gene>
<evidence type="ECO:0000313" key="3">
    <source>
        <dbReference type="Proteomes" id="UP001597308"/>
    </source>
</evidence>
<dbReference type="RefSeq" id="WP_378800525.1">
    <property type="nucleotide sequence ID" value="NZ_JBHUER010000010.1"/>
</dbReference>
<evidence type="ECO:0000313" key="2">
    <source>
        <dbReference type="EMBL" id="MFD1704470.1"/>
    </source>
</evidence>
<dbReference type="Proteomes" id="UP001597308">
    <property type="component" value="Unassembled WGS sequence"/>
</dbReference>
<protein>
    <submittedName>
        <fullName evidence="2">Uncharacterized protein</fullName>
    </submittedName>
</protein>
<name>A0ABW4KEB4_9HYPH</name>
<reference evidence="3" key="1">
    <citation type="journal article" date="2019" name="Int. J. Syst. Evol. Microbiol.">
        <title>The Global Catalogue of Microorganisms (GCM) 10K type strain sequencing project: providing services to taxonomists for standard genome sequencing and annotation.</title>
        <authorList>
            <consortium name="The Broad Institute Genomics Platform"/>
            <consortium name="The Broad Institute Genome Sequencing Center for Infectious Disease"/>
            <person name="Wu L."/>
            <person name="Ma J."/>
        </authorList>
    </citation>
    <scope>NUCLEOTIDE SEQUENCE [LARGE SCALE GENOMIC DNA]</scope>
    <source>
        <strain evidence="3">KCTC 23707</strain>
    </source>
</reference>
<organism evidence="2 3">
    <name type="scientific">Methylopila henanensis</name>
    <dbReference type="NCBI Taxonomy" id="873516"/>
    <lineage>
        <taxon>Bacteria</taxon>
        <taxon>Pseudomonadati</taxon>
        <taxon>Pseudomonadota</taxon>
        <taxon>Alphaproteobacteria</taxon>
        <taxon>Hyphomicrobiales</taxon>
        <taxon>Methylopilaceae</taxon>
        <taxon>Methylopila</taxon>
    </lineage>
</organism>
<comment type="caution">
    <text evidence="2">The sequence shown here is derived from an EMBL/GenBank/DDBJ whole genome shotgun (WGS) entry which is preliminary data.</text>
</comment>
<feature type="coiled-coil region" evidence="1">
    <location>
        <begin position="24"/>
        <end position="51"/>
    </location>
</feature>
<keyword evidence="3" id="KW-1185">Reference proteome</keyword>
<dbReference type="EMBL" id="JBHUER010000010">
    <property type="protein sequence ID" value="MFD1704470.1"/>
    <property type="molecule type" value="Genomic_DNA"/>
</dbReference>
<keyword evidence="1" id="KW-0175">Coiled coil</keyword>
<accession>A0ABW4KEB4</accession>